<proteinExistence type="inferred from homology"/>
<dbReference type="InterPro" id="IPR000566">
    <property type="entry name" value="Lipocln_cytosolic_FA-bd_dom"/>
</dbReference>
<dbReference type="AlphaFoldDB" id="A0A974CWV2"/>
<dbReference type="Proteomes" id="UP000694892">
    <property type="component" value="Chromosome 5L"/>
</dbReference>
<evidence type="ECO:0000313" key="5">
    <source>
        <dbReference type="Proteomes" id="UP000694892"/>
    </source>
</evidence>
<reference evidence="5" key="1">
    <citation type="journal article" date="2016" name="Nature">
        <title>Genome evolution in the allotetraploid frog Xenopus laevis.</title>
        <authorList>
            <person name="Session A.M."/>
            <person name="Uno Y."/>
            <person name="Kwon T."/>
            <person name="Chapman J.A."/>
            <person name="Toyoda A."/>
            <person name="Takahashi S."/>
            <person name="Fukui A."/>
            <person name="Hikosaka A."/>
            <person name="Suzuki A."/>
            <person name="Kondo M."/>
            <person name="van Heeringen S.J."/>
            <person name="Quigley I."/>
            <person name="Heinz S."/>
            <person name="Ogino H."/>
            <person name="Ochi H."/>
            <person name="Hellsten U."/>
            <person name="Lyons J.B."/>
            <person name="Simakov O."/>
            <person name="Putnam N."/>
            <person name="Stites J."/>
            <person name="Kuroki Y."/>
            <person name="Tanaka T."/>
            <person name="Michiue T."/>
            <person name="Watanabe M."/>
            <person name="Bogdanovic O."/>
            <person name="Lister R."/>
            <person name="Georgiou G."/>
            <person name="Paranjpe S.S."/>
            <person name="van Kruijsbergen I."/>
            <person name="Shu S."/>
            <person name="Carlson J."/>
            <person name="Kinoshita T."/>
            <person name="Ohta Y."/>
            <person name="Mawaribuchi S."/>
            <person name="Jenkins J."/>
            <person name="Grimwood J."/>
            <person name="Schmutz J."/>
            <person name="Mitros T."/>
            <person name="Mozaffari S.V."/>
            <person name="Suzuki Y."/>
            <person name="Haramoto Y."/>
            <person name="Yamamoto T.S."/>
            <person name="Takagi C."/>
            <person name="Heald R."/>
            <person name="Miller K."/>
            <person name="Haudenschild C."/>
            <person name="Kitzman J."/>
            <person name="Nakayama T."/>
            <person name="Izutsu Y."/>
            <person name="Robert J."/>
            <person name="Fortriede J."/>
            <person name="Burns K."/>
            <person name="Lotay V."/>
            <person name="Karimi K."/>
            <person name="Yasuoka Y."/>
            <person name="Dichmann D.S."/>
            <person name="Flajnik M.F."/>
            <person name="Houston D.W."/>
            <person name="Shendure J."/>
            <person name="DuPasquier L."/>
            <person name="Vize P.D."/>
            <person name="Zorn A.M."/>
            <person name="Ito M."/>
            <person name="Marcotte E.M."/>
            <person name="Wallingford J.B."/>
            <person name="Ito Y."/>
            <person name="Asashima M."/>
            <person name="Ueno N."/>
            <person name="Matsuda Y."/>
            <person name="Veenstra G.J."/>
            <person name="Fujiyama A."/>
            <person name="Harland R.M."/>
            <person name="Taira M."/>
            <person name="Rokhsar D.S."/>
        </authorList>
    </citation>
    <scope>NUCLEOTIDE SEQUENCE [LARGE SCALE GENOMIC DNA]</scope>
    <source>
        <strain evidence="5">J</strain>
    </source>
</reference>
<dbReference type="Pfam" id="PF00061">
    <property type="entry name" value="Lipocalin"/>
    <property type="match status" value="1"/>
</dbReference>
<evidence type="ECO:0000313" key="4">
    <source>
        <dbReference type="EMBL" id="OCT80205.1"/>
    </source>
</evidence>
<dbReference type="InterPro" id="IPR031259">
    <property type="entry name" value="ILBP"/>
</dbReference>
<dbReference type="InterPro" id="IPR000463">
    <property type="entry name" value="Fatty_acid-bd"/>
</dbReference>
<dbReference type="PROSITE" id="PS00214">
    <property type="entry name" value="FABP"/>
    <property type="match status" value="1"/>
</dbReference>
<accession>A0A974CWV2</accession>
<protein>
    <recommendedName>
        <fullName evidence="3">Cytosolic fatty-acid binding proteins domain-containing protein</fullName>
    </recommendedName>
</protein>
<dbReference type="GO" id="GO:0008289">
    <property type="term" value="F:lipid binding"/>
    <property type="evidence" value="ECO:0007669"/>
    <property type="project" value="InterPro"/>
</dbReference>
<gene>
    <name evidence="4" type="ORF">XELAEV_18027016mg</name>
</gene>
<dbReference type="FunFam" id="2.40.128.20:FF:000001">
    <property type="entry name" value="Fatty acid-binding protein, adipocyte"/>
    <property type="match status" value="1"/>
</dbReference>
<dbReference type="InterPro" id="IPR012674">
    <property type="entry name" value="Calycin"/>
</dbReference>
<name>A0A974CWV2_XENLA</name>
<sequence length="241" mass="26116">MGNRLKDIGIACPGRTHKSFSSLGLIFGGAVKLVATGVTDSFTGSGVSSSYSSHPVVSVGCFSLALAQPPSPVTSSQISRAPSCILLADHHRIKPQICSTVSCFTSAVKMVDAFCATWKLVDSQNFDEYMKSLGVGFATRQVGNVTKPTVIINQEGDKVVIRTQSTFKNTEISFKLGEEFDEATADDRNCKSTVALEGDKMVHVQKWDGKETKFVREIKDGKMIMTLTFGDIVSVRQYEKA</sequence>
<evidence type="ECO:0000256" key="2">
    <source>
        <dbReference type="RuleBase" id="RU003696"/>
    </source>
</evidence>
<keyword evidence="2" id="KW-0813">Transport</keyword>
<dbReference type="PANTHER" id="PTHR11955">
    <property type="entry name" value="FATTY ACID BINDING PROTEIN"/>
    <property type="match status" value="1"/>
</dbReference>
<feature type="domain" description="Cytosolic fatty-acid binding proteins" evidence="3">
    <location>
        <begin position="116"/>
        <end position="133"/>
    </location>
</feature>
<evidence type="ECO:0000259" key="3">
    <source>
        <dbReference type="PROSITE" id="PS00214"/>
    </source>
</evidence>
<organism evidence="4 5">
    <name type="scientific">Xenopus laevis</name>
    <name type="common">African clawed frog</name>
    <dbReference type="NCBI Taxonomy" id="8355"/>
    <lineage>
        <taxon>Eukaryota</taxon>
        <taxon>Metazoa</taxon>
        <taxon>Chordata</taxon>
        <taxon>Craniata</taxon>
        <taxon>Vertebrata</taxon>
        <taxon>Euteleostomi</taxon>
        <taxon>Amphibia</taxon>
        <taxon>Batrachia</taxon>
        <taxon>Anura</taxon>
        <taxon>Pipoidea</taxon>
        <taxon>Pipidae</taxon>
        <taxon>Xenopodinae</taxon>
        <taxon>Xenopus</taxon>
        <taxon>Xenopus</taxon>
    </lineage>
</organism>
<comment type="similarity">
    <text evidence="1 2">Belongs to the calycin superfamily. Fatty-acid binding protein (FABP) family.</text>
</comment>
<dbReference type="CDD" id="cd19470">
    <property type="entry name" value="FABP7"/>
    <property type="match status" value="1"/>
</dbReference>
<dbReference type="SUPFAM" id="SSF50814">
    <property type="entry name" value="Lipocalins"/>
    <property type="match status" value="1"/>
</dbReference>
<dbReference type="PRINTS" id="PR00178">
    <property type="entry name" value="FATTYACIDBP"/>
</dbReference>
<evidence type="ECO:0000256" key="1">
    <source>
        <dbReference type="ARBA" id="ARBA00008390"/>
    </source>
</evidence>
<dbReference type="Gene3D" id="2.40.128.20">
    <property type="match status" value="1"/>
</dbReference>
<dbReference type="EMBL" id="CM004474">
    <property type="protein sequence ID" value="OCT80205.1"/>
    <property type="molecule type" value="Genomic_DNA"/>
</dbReference>